<keyword evidence="3" id="KW-1185">Reference proteome</keyword>
<evidence type="ECO:0000256" key="1">
    <source>
        <dbReference type="SAM" id="MobiDB-lite"/>
    </source>
</evidence>
<protein>
    <submittedName>
        <fullName evidence="2">Uncharacterized protein</fullName>
    </submittedName>
</protein>
<accession>A0ABN7AQU5</accession>
<gene>
    <name evidence="2" type="ORF">NTJ_07394</name>
</gene>
<evidence type="ECO:0000313" key="2">
    <source>
        <dbReference type="EMBL" id="BES94585.1"/>
    </source>
</evidence>
<feature type="region of interest" description="Disordered" evidence="1">
    <location>
        <begin position="1"/>
        <end position="66"/>
    </location>
</feature>
<reference evidence="2 3" key="1">
    <citation type="submission" date="2023-09" db="EMBL/GenBank/DDBJ databases">
        <title>Nesidiocoris tenuis whole genome shotgun sequence.</title>
        <authorList>
            <person name="Shibata T."/>
            <person name="Shimoda M."/>
            <person name="Kobayashi T."/>
            <person name="Uehara T."/>
        </authorList>
    </citation>
    <scope>NUCLEOTIDE SEQUENCE [LARGE SCALE GENOMIC DNA]</scope>
    <source>
        <strain evidence="2 3">Japan</strain>
    </source>
</reference>
<dbReference type="EMBL" id="AP028913">
    <property type="protein sequence ID" value="BES94585.1"/>
    <property type="molecule type" value="Genomic_DNA"/>
</dbReference>
<sequence length="95" mass="10586">MIVSNLGSELANERGQSLNFSGRKDLRALEENTQPENDNFDVPTWKTRKNSHQGFDRTPIGSSDYSDSKALLSQHKTASLMSIGKGIIKQSEPDY</sequence>
<name>A0ABN7AQU5_9HEMI</name>
<evidence type="ECO:0000313" key="3">
    <source>
        <dbReference type="Proteomes" id="UP001307889"/>
    </source>
</evidence>
<proteinExistence type="predicted"/>
<dbReference type="Proteomes" id="UP001307889">
    <property type="component" value="Chromosome 5"/>
</dbReference>
<organism evidence="2 3">
    <name type="scientific">Nesidiocoris tenuis</name>
    <dbReference type="NCBI Taxonomy" id="355587"/>
    <lineage>
        <taxon>Eukaryota</taxon>
        <taxon>Metazoa</taxon>
        <taxon>Ecdysozoa</taxon>
        <taxon>Arthropoda</taxon>
        <taxon>Hexapoda</taxon>
        <taxon>Insecta</taxon>
        <taxon>Pterygota</taxon>
        <taxon>Neoptera</taxon>
        <taxon>Paraneoptera</taxon>
        <taxon>Hemiptera</taxon>
        <taxon>Heteroptera</taxon>
        <taxon>Panheteroptera</taxon>
        <taxon>Cimicomorpha</taxon>
        <taxon>Miridae</taxon>
        <taxon>Dicyphina</taxon>
        <taxon>Nesidiocoris</taxon>
    </lineage>
</organism>